<evidence type="ECO:0000256" key="20">
    <source>
        <dbReference type="ARBA" id="ARBA00023288"/>
    </source>
</evidence>
<feature type="disulfide bond" evidence="22">
    <location>
        <begin position="488"/>
        <end position="492"/>
    </location>
</feature>
<dbReference type="Gene3D" id="2.10.77.10">
    <property type="entry name" value="Hemagglutinin Chain A, Domain 2"/>
    <property type="match status" value="1"/>
</dbReference>
<keyword evidence="14 22" id="KW-1164">Virus endocytosis by host</keyword>
<dbReference type="InterPro" id="IPR000149">
    <property type="entry name" value="Hemagglutn_influenz_A"/>
</dbReference>
<dbReference type="GO" id="GO:0046761">
    <property type="term" value="P:viral budding from plasma membrane"/>
    <property type="evidence" value="ECO:0007669"/>
    <property type="project" value="UniProtKB-UniRule"/>
</dbReference>
<dbReference type="GO" id="GO:0019031">
    <property type="term" value="C:viral envelope"/>
    <property type="evidence" value="ECO:0007669"/>
    <property type="project" value="UniProtKB-UniRule"/>
</dbReference>
<comment type="similarity">
    <text evidence="2 22 23">Belongs to the influenza viruses hemagglutinin family.</text>
</comment>
<evidence type="ECO:0000256" key="22">
    <source>
        <dbReference type="HAMAP-Rule" id="MF_04072"/>
    </source>
</evidence>
<evidence type="ECO:0000256" key="9">
    <source>
        <dbReference type="ARBA" id="ARBA00022595"/>
    </source>
</evidence>
<evidence type="ECO:0000256" key="23">
    <source>
        <dbReference type="RuleBase" id="RU003324"/>
    </source>
</evidence>
<dbReference type="Pfam" id="PF00509">
    <property type="entry name" value="Hemagglutinin"/>
    <property type="match status" value="1"/>
</dbReference>
<keyword evidence="21 22" id="KW-1160">Virus entry into host cell</keyword>
<dbReference type="GO" id="GO:0020002">
    <property type="term" value="C:host cell plasma membrane"/>
    <property type="evidence" value="ECO:0007669"/>
    <property type="project" value="UniProtKB-SubCell"/>
</dbReference>
<proteinExistence type="inferred from homology"/>
<comment type="subcellular location">
    <subcellularLocation>
        <location evidence="1 22">Host apical cell membrane</location>
        <topology evidence="1 22">Single-pass type I membrane protein</topology>
    </subcellularLocation>
    <subcellularLocation>
        <location evidence="22">Virion membrane</location>
        <topology evidence="22">Single-pass type I membrane protein</topology>
    </subcellularLocation>
    <text evidence="22">Targeted to the apical plasma membrane in epithelial polarized cells through a signal present in the transmembrane domain. Associated with glycosphingolipid- and cholesterol-enriched detergent-resistant lipid rafts.</text>
</comment>
<comment type="function">
    <text evidence="22">Binds to sialic acid-containing receptors on the cell surface, bringing about the attachment of the virus particle to the cell. This attachment induces virion internalization either through clathrin-dependent endocytosis or through clathrin- and caveolin-independent pathway. Plays a major role in the determination of host range restriction and virulence. Class I viral fusion protein. Responsible for penetration of the virus into the cell cytoplasm by mediating the fusion of the membrane of the endocytosed virus particle with the endosomal membrane. Low pH in endosomes induces an irreversible conformational change in HA2, releasing the fusion hydrophobic peptide. Several trimers are required to form a competent fusion pore.</text>
</comment>
<keyword evidence="9 22" id="KW-1162">Viral penetration into host cytoplasm</keyword>
<evidence type="ECO:0000256" key="18">
    <source>
        <dbReference type="ARBA" id="ARBA00023180"/>
    </source>
</evidence>
<evidence type="ECO:0000256" key="2">
    <source>
        <dbReference type="ARBA" id="ARBA00006321"/>
    </source>
</evidence>
<evidence type="ECO:0000256" key="24">
    <source>
        <dbReference type="SAM" id="Coils"/>
    </source>
</evidence>
<evidence type="ECO:0000256" key="19">
    <source>
        <dbReference type="ARBA" id="ARBA00023261"/>
    </source>
</evidence>
<keyword evidence="3 22" id="KW-1168">Fusion of virus membrane with host membrane</keyword>
<comment type="subunit">
    <text evidence="22 23">Homotrimer of disulfide-linked HA1-HA2.</text>
</comment>
<comment type="PTM">
    <text evidence="22">In natural infection, inactive HA is matured into HA1 and HA2 outside the cell by one or more trypsin-like, arginine-specific endoprotease secreted by the bronchial epithelial cells. One identified protease that may be involved in this process is secreted in lungs by club cells.</text>
</comment>
<feature type="disulfide bond" evidence="22">
    <location>
        <begin position="106"/>
        <end position="151"/>
    </location>
</feature>
<evidence type="ECO:0000256" key="15">
    <source>
        <dbReference type="ARBA" id="ARBA00023136"/>
    </source>
</evidence>
<protein>
    <recommendedName>
        <fullName evidence="22">Hemagglutinin</fullName>
    </recommendedName>
    <component>
        <recommendedName>
            <fullName evidence="22">Hemagglutinin HA1 chain</fullName>
        </recommendedName>
    </component>
    <component>
        <recommendedName>
            <fullName evidence="22">Hemagglutinin HA2 chain</fullName>
        </recommendedName>
    </component>
</protein>
<keyword evidence="7 22" id="KW-1165">Clathrin-mediated endocytosis of virus by host</keyword>
<keyword evidence="22" id="KW-0732">Signal</keyword>
<evidence type="ECO:0000256" key="21">
    <source>
        <dbReference type="ARBA" id="ARBA00023296"/>
    </source>
</evidence>
<feature type="site" description="Cleavage; by host" evidence="22">
    <location>
        <begin position="344"/>
        <end position="345"/>
    </location>
</feature>
<comment type="PTM">
    <text evidence="22">Palmitoylated.</text>
</comment>
<dbReference type="InterPro" id="IPR013828">
    <property type="entry name" value="Hemagglutn_HA1_a/b_dom_sf"/>
</dbReference>
<evidence type="ECO:0000256" key="8">
    <source>
        <dbReference type="ARBA" id="ARBA00022581"/>
    </source>
</evidence>
<keyword evidence="20 22" id="KW-0449">Lipoprotein</keyword>
<evidence type="ECO:0000256" key="14">
    <source>
        <dbReference type="ARBA" id="ARBA00022890"/>
    </source>
</evidence>
<feature type="disulfide bond" evidence="22">
    <location>
        <begin position="71"/>
        <end position="83"/>
    </location>
</feature>
<comment type="function">
    <text evidence="23">Binds to sialic acid-containing receptors on the cell surface, bringing about the attachment of the virus particle to the cell. This attachment induces virion internalization of about two third of the virus particles through clathrin-dependent endocytosis and about one third through a clathrin- and caveolin-independent pathway. Plays a major role in the determination of host range restriction and virulence. Class I viral fusion protein. Responsible for penetration of the virus into the cell cytoplasm by mediating the fusion of the membrane of the endocytosed virus particle with the endosomal membrane. Low pH in endosomes induces an irreversible conformational change in HA2, releasing the fusion hydrophobic peptide. Several trimers are required to form a competent fusion pore.</text>
</comment>
<evidence type="ECO:0000256" key="4">
    <source>
        <dbReference type="ARBA" id="ARBA00022510"/>
    </source>
</evidence>
<evidence type="ECO:0000313" key="25">
    <source>
        <dbReference type="EMBL" id="ADG44840.1"/>
    </source>
</evidence>
<keyword evidence="11 22" id="KW-0946">Virion</keyword>
<evidence type="ECO:0000256" key="5">
    <source>
        <dbReference type="ARBA" id="ARBA00022511"/>
    </source>
</evidence>
<dbReference type="GO" id="GO:0019064">
    <property type="term" value="P:fusion of virus membrane with host plasma membrane"/>
    <property type="evidence" value="ECO:0007669"/>
    <property type="project" value="InterPro"/>
</dbReference>
<accession>D9IG80</accession>
<dbReference type="HAMAP" id="MF_04072">
    <property type="entry name" value="INFV_HEMA"/>
    <property type="match status" value="1"/>
</dbReference>
<evidence type="ECO:0000256" key="3">
    <source>
        <dbReference type="ARBA" id="ARBA00022506"/>
    </source>
</evidence>
<keyword evidence="22" id="KW-1133">Transmembrane helix</keyword>
<dbReference type="SUPFAM" id="SSF58064">
    <property type="entry name" value="Influenza hemagglutinin (stalk)"/>
    <property type="match status" value="1"/>
</dbReference>
<evidence type="ECO:0000256" key="6">
    <source>
        <dbReference type="ARBA" id="ARBA00022546"/>
    </source>
</evidence>
<keyword evidence="16 22" id="KW-0564">Palmitate</keyword>
<gene>
    <name evidence="22 25" type="primary">HA</name>
</gene>
<dbReference type="GO" id="GO:0039654">
    <property type="term" value="P:fusion of virus membrane with host endosome membrane"/>
    <property type="evidence" value="ECO:0007669"/>
    <property type="project" value="UniProtKB-UniRule"/>
</dbReference>
<evidence type="ECO:0000256" key="1">
    <source>
        <dbReference type="ARBA" id="ARBA00004310"/>
    </source>
</evidence>
<evidence type="ECO:0000256" key="17">
    <source>
        <dbReference type="ARBA" id="ARBA00023157"/>
    </source>
</evidence>
<organism evidence="25 26">
    <name type="scientific">Influenza A virus</name>
    <name type="common">A/duck/Shantou/339/2000(H6N2)</name>
    <dbReference type="NCBI Taxonomy" id="759503"/>
    <lineage>
        <taxon>Viruses</taxon>
        <taxon>Riboviria</taxon>
        <taxon>Orthornavirae</taxon>
        <taxon>Negarnaviricota</taxon>
        <taxon>Polyploviricotina</taxon>
        <taxon>Insthoviricetes</taxon>
        <taxon>Articulavirales</taxon>
        <taxon>Orthomyxoviridae</taxon>
        <taxon>Alphainfluenzavirus</taxon>
        <taxon>Alphainfluenzavirus influenzae</taxon>
        <taxon>Influenza A virus</taxon>
    </lineage>
</organism>
<keyword evidence="19 22" id="KW-1167">Clathrin- and caveolin-independent endocytosis of virus by host</keyword>
<dbReference type="GO" id="GO:0046789">
    <property type="term" value="F:host cell surface receptor binding"/>
    <property type="evidence" value="ECO:0007669"/>
    <property type="project" value="UniProtKB-UniRule"/>
</dbReference>
<dbReference type="PRINTS" id="PR00330">
    <property type="entry name" value="HEMAGGLUTN1"/>
</dbReference>
<keyword evidence="5 22" id="KW-1032">Host cell membrane</keyword>
<evidence type="ECO:0000256" key="13">
    <source>
        <dbReference type="ARBA" id="ARBA00022879"/>
    </source>
</evidence>
<keyword evidence="24" id="KW-0175">Coiled coil</keyword>
<evidence type="ECO:0000313" key="26">
    <source>
        <dbReference type="Proteomes" id="UP000148188"/>
    </source>
</evidence>
<sequence length="566" mass="63600">MIAIIIIAILATTGKSDKICIGYHANNSTTQVDTILEKNVTVTHSVELLENQKEERFCKVLNRAPLDLKGCTIEGWILGNPRCDLLLGDQSWSYIVERPTAQNGICYPGVLNEVEELKALIGSGERVERFEMFPKSTWAGVDTNSGVSSACPYTTGSSFYRNLLWIIKTRSAAYPVIRGTYNNTGNQPILYFWGVHHPPDTNEQNTLYGSGDRYVRMGTERMNFAKSPEIAARPAVNGQRGRIDYYWSVLKPGETLNVESNGNLIAPWYAYRFVSTNRKGAVFKSNLPIENCDATCQTIAGVLRTNKTFQNVSPLWIGECPKYVKSESLRLATGLRNVPQIETRGLFGAIAGFIEGGWTGMIDGWYGYHHENSQGSGYAADRESTQKAIDGITNKVNSIIDKMNTQFEAVDHEFSNLERRIDNLNKRMEDGFLDVWTYNAELLVLLENERTLDMHDANVKNLYEKVRSQLRDNAKDLGNGCFEFWHKCDNECIESVKNGTYNYPKYQGESRLNRQTIESVKLENLGVYQILAIYSTVSSSLVLVGLILAMGVWMCSNGSMQCRICI</sequence>
<keyword evidence="13 22" id="KW-0261">Viral envelope protein</keyword>
<dbReference type="Proteomes" id="UP000148188">
    <property type="component" value="Genome"/>
</dbReference>
<feature type="transmembrane region" description="Helical" evidence="22">
    <location>
        <begin position="531"/>
        <end position="553"/>
    </location>
</feature>
<evidence type="ECO:0000256" key="12">
    <source>
        <dbReference type="ARBA" id="ARBA00022870"/>
    </source>
</evidence>
<dbReference type="GO" id="GO:0016020">
    <property type="term" value="C:membrane"/>
    <property type="evidence" value="ECO:0007669"/>
    <property type="project" value="UniProtKB-UniRule"/>
</dbReference>
<dbReference type="PRINTS" id="PR00329">
    <property type="entry name" value="HEMAGGLUTN12"/>
</dbReference>
<evidence type="ECO:0000256" key="7">
    <source>
        <dbReference type="ARBA" id="ARBA00022570"/>
    </source>
</evidence>
<feature type="coiled-coil region" evidence="24">
    <location>
        <begin position="400"/>
        <end position="427"/>
    </location>
</feature>
<keyword evidence="12 22" id="KW-1043">Host membrane</keyword>
<name>D9IG80_9INFA</name>
<keyword evidence="4 22" id="KW-1170">Fusion of virus membrane with host endosomal membrane</keyword>
<feature type="chain" id="PRO_5023413016" description="Hemagglutinin HA2 chain" evidence="22">
    <location>
        <begin position="345"/>
        <end position="566"/>
    </location>
</feature>
<dbReference type="Gene3D" id="3.90.20.10">
    <property type="match status" value="1"/>
</dbReference>
<dbReference type="InterPro" id="IPR001364">
    <property type="entry name" value="Hemagglutn_influenz_A/B"/>
</dbReference>
<comment type="caution">
    <text evidence="22">Lacks conserved residue(s) required for the propagation of feature annotation.</text>
</comment>
<keyword evidence="6 22" id="KW-0348">Hemagglutinin</keyword>
<evidence type="ECO:0000256" key="10">
    <source>
        <dbReference type="ARBA" id="ARBA00022804"/>
    </source>
</evidence>
<dbReference type="SUPFAM" id="SSF49818">
    <property type="entry name" value="Viral protein domain"/>
    <property type="match status" value="1"/>
</dbReference>
<keyword evidence="15 22" id="KW-0472">Membrane</keyword>
<dbReference type="GO" id="GO:0019062">
    <property type="term" value="P:virion attachment to host cell"/>
    <property type="evidence" value="ECO:0007669"/>
    <property type="project" value="UniProtKB-KW"/>
</dbReference>
<dbReference type="InterPro" id="IPR008980">
    <property type="entry name" value="Capsid_hemagglutn"/>
</dbReference>
<reference evidence="25 26" key="1">
    <citation type="journal article" date="2010" name="J. Virol.">
        <title>Establishment of an H6N2 influenza virus lineage in domestic ducks in southern China.</title>
        <authorList>
            <person name="Huang K."/>
            <person name="Bahl J."/>
            <person name="Fan X.H."/>
            <person name="Vijaykrishna D."/>
            <person name="Cheung C.L."/>
            <person name="Webby R.J."/>
            <person name="Webster R.G."/>
            <person name="Chen H."/>
            <person name="Smith G.J."/>
            <person name="Peiris J.S."/>
            <person name="Guan Y."/>
        </authorList>
    </citation>
    <scope>NUCLEOTIDE SEQUENCE [LARGE SCALE GENOMIC DNA]</scope>
    <source>
        <strain evidence="25">A/duck/Shantou/339/2000</strain>
    </source>
</reference>
<keyword evidence="10 22" id="KW-1161">Viral attachment to host cell</keyword>
<evidence type="ECO:0000256" key="16">
    <source>
        <dbReference type="ARBA" id="ARBA00023139"/>
    </source>
</evidence>
<feature type="lipid moiety-binding region" description="S-palmitoyl cysteine; by host" evidence="22">
    <location>
        <position position="555"/>
    </location>
</feature>
<feature type="lipid moiety-binding region" description="S-palmitoyl cysteine; by host" evidence="22">
    <location>
        <position position="562"/>
    </location>
</feature>
<keyword evidence="8 22" id="KW-0945">Host-virus interaction</keyword>
<keyword evidence="18 22" id="KW-0325">Glycoprotein</keyword>
<dbReference type="SMR" id="D9IG80"/>
<keyword evidence="22" id="KW-0812">Transmembrane</keyword>
<dbReference type="GO" id="GO:0075512">
    <property type="term" value="P:clathrin-dependent endocytosis of virus by host cell"/>
    <property type="evidence" value="ECO:0007669"/>
    <property type="project" value="UniProtKB-UniRule"/>
</dbReference>
<feature type="lipid moiety-binding region" description="S-palmitoyl cysteine; by host" evidence="22">
    <location>
        <position position="565"/>
    </location>
</feature>
<keyword evidence="17 22" id="KW-1015">Disulfide bond</keyword>
<dbReference type="GO" id="GO:0055036">
    <property type="term" value="C:virion membrane"/>
    <property type="evidence" value="ECO:0007669"/>
    <property type="project" value="UniProtKB-SubCell"/>
</dbReference>
<feature type="disulfide bond" evidence="22">
    <location>
        <begin position="296"/>
        <end position="320"/>
    </location>
</feature>
<dbReference type="EMBL" id="HM144398">
    <property type="protein sequence ID" value="ADG44840.1"/>
    <property type="molecule type" value="Viral_cRNA"/>
</dbReference>
<evidence type="ECO:0000256" key="11">
    <source>
        <dbReference type="ARBA" id="ARBA00022844"/>
    </source>
</evidence>
<dbReference type="Gene3D" id="3.90.209.20">
    <property type="match status" value="1"/>
</dbReference>